<protein>
    <submittedName>
        <fullName evidence="1">Uncharacterized protein</fullName>
    </submittedName>
</protein>
<name>K1SZJ6_9ZZZZ</name>
<sequence>MKFWKLDKEFPQIIADLKAR</sequence>
<proteinExistence type="predicted"/>
<organism evidence="1">
    <name type="scientific">human gut metagenome</name>
    <dbReference type="NCBI Taxonomy" id="408170"/>
    <lineage>
        <taxon>unclassified sequences</taxon>
        <taxon>metagenomes</taxon>
        <taxon>organismal metagenomes</taxon>
    </lineage>
</organism>
<reference evidence="1" key="1">
    <citation type="journal article" date="2013" name="Environ. Microbiol.">
        <title>Microbiota from the distal guts of lean and obese adolescents exhibit partial functional redundancy besides clear differences in community structure.</title>
        <authorList>
            <person name="Ferrer M."/>
            <person name="Ruiz A."/>
            <person name="Lanza F."/>
            <person name="Haange S.B."/>
            <person name="Oberbach A."/>
            <person name="Till H."/>
            <person name="Bargiela R."/>
            <person name="Campoy C."/>
            <person name="Segura M.T."/>
            <person name="Richter M."/>
            <person name="von Bergen M."/>
            <person name="Seifert J."/>
            <person name="Suarez A."/>
        </authorList>
    </citation>
    <scope>NUCLEOTIDE SEQUENCE</scope>
</reference>
<feature type="non-terminal residue" evidence="1">
    <location>
        <position position="20"/>
    </location>
</feature>
<dbReference type="EMBL" id="AJWY01009151">
    <property type="protein sequence ID" value="EKC59200.1"/>
    <property type="molecule type" value="Genomic_DNA"/>
</dbReference>
<comment type="caution">
    <text evidence="1">The sequence shown here is derived from an EMBL/GenBank/DDBJ whole genome shotgun (WGS) entry which is preliminary data.</text>
</comment>
<dbReference type="AlphaFoldDB" id="K1SZJ6"/>
<accession>K1SZJ6</accession>
<evidence type="ECO:0000313" key="1">
    <source>
        <dbReference type="EMBL" id="EKC59200.1"/>
    </source>
</evidence>
<gene>
    <name evidence="1" type="ORF">LEA_13484</name>
</gene>